<evidence type="ECO:0000256" key="11">
    <source>
        <dbReference type="SAM" id="MobiDB-lite"/>
    </source>
</evidence>
<keyword evidence="7 14" id="KW-0418">Kinase</keyword>
<dbReference type="GO" id="GO:0004721">
    <property type="term" value="F:phosphoprotein phosphatase activity"/>
    <property type="evidence" value="ECO:0007669"/>
    <property type="project" value="TreeGrafter"/>
</dbReference>
<protein>
    <recommendedName>
        <fullName evidence="3">histidine kinase</fullName>
        <ecNumber evidence="3">2.7.13.3</ecNumber>
    </recommendedName>
</protein>
<comment type="caution">
    <text evidence="14">The sequence shown here is derived from an EMBL/GenBank/DDBJ whole genome shotgun (WGS) entry which is preliminary data.</text>
</comment>
<sequence length="352" mass="40832">MLSYIKRKGKVWGILVCLWMFLNFYLGFLCASSLYFQDMVYLNLLLFGAAAVWAVTDYRRYRRLRRWTDGQEDFTEEEQRRLLGEEVYAYVKDWEEEKKEEQFQERQKLEELSDYVAAWTHEAKLPLASLKLMNSRSEDENLRESMGTCIARMEVLLQNVLAGSKLQHPENDVRFEKVNLEAAIRESVKNQSYFLVRSRFEILIECGKTAVYSDKRWLVYLLDQLVGNAAKYCSGSPRLAFRAEKEKDGAVLLTVEDNGIGISDKDLPCIFQKGYVGSRHRKGDYHSTGMGLYFAGKIAGLLHMELHVFSEEGKGCRFELRFRDLADHLLLTGEGEETESKGDEADQQRQIR</sequence>
<dbReference type="SMART" id="SM00387">
    <property type="entry name" value="HATPase_c"/>
    <property type="match status" value="1"/>
</dbReference>
<evidence type="ECO:0000259" key="13">
    <source>
        <dbReference type="PROSITE" id="PS50109"/>
    </source>
</evidence>
<dbReference type="InterPro" id="IPR003594">
    <property type="entry name" value="HATPase_dom"/>
</dbReference>
<keyword evidence="9" id="KW-0902">Two-component regulatory system</keyword>
<evidence type="ECO:0000256" key="8">
    <source>
        <dbReference type="ARBA" id="ARBA00022989"/>
    </source>
</evidence>
<dbReference type="SUPFAM" id="SSF55874">
    <property type="entry name" value="ATPase domain of HSP90 chaperone/DNA topoisomerase II/histidine kinase"/>
    <property type="match status" value="1"/>
</dbReference>
<evidence type="ECO:0000256" key="7">
    <source>
        <dbReference type="ARBA" id="ARBA00022777"/>
    </source>
</evidence>
<keyword evidence="10 12" id="KW-0472">Membrane</keyword>
<keyword evidence="8 12" id="KW-1133">Transmembrane helix</keyword>
<dbReference type="GO" id="GO:0016036">
    <property type="term" value="P:cellular response to phosphate starvation"/>
    <property type="evidence" value="ECO:0007669"/>
    <property type="project" value="TreeGrafter"/>
</dbReference>
<feature type="transmembrane region" description="Helical" evidence="12">
    <location>
        <begin position="40"/>
        <end position="56"/>
    </location>
</feature>
<evidence type="ECO:0000256" key="5">
    <source>
        <dbReference type="ARBA" id="ARBA00022679"/>
    </source>
</evidence>
<evidence type="ECO:0000256" key="2">
    <source>
        <dbReference type="ARBA" id="ARBA00004651"/>
    </source>
</evidence>
<dbReference type="PROSITE" id="PS50109">
    <property type="entry name" value="HIS_KIN"/>
    <property type="match status" value="1"/>
</dbReference>
<accession>A0A9D2PNE4</accession>
<feature type="region of interest" description="Disordered" evidence="11">
    <location>
        <begin position="333"/>
        <end position="352"/>
    </location>
</feature>
<evidence type="ECO:0000256" key="3">
    <source>
        <dbReference type="ARBA" id="ARBA00012438"/>
    </source>
</evidence>
<dbReference type="PANTHER" id="PTHR45453:SF2">
    <property type="entry name" value="HISTIDINE KINASE"/>
    <property type="match status" value="1"/>
</dbReference>
<keyword evidence="6 12" id="KW-0812">Transmembrane</keyword>
<evidence type="ECO:0000256" key="1">
    <source>
        <dbReference type="ARBA" id="ARBA00000085"/>
    </source>
</evidence>
<evidence type="ECO:0000256" key="4">
    <source>
        <dbReference type="ARBA" id="ARBA00022475"/>
    </source>
</evidence>
<dbReference type="Pfam" id="PF02518">
    <property type="entry name" value="HATPase_c"/>
    <property type="match status" value="1"/>
</dbReference>
<organism evidence="14 15">
    <name type="scientific">Candidatus Blautia merdavium</name>
    <dbReference type="NCBI Taxonomy" id="2838494"/>
    <lineage>
        <taxon>Bacteria</taxon>
        <taxon>Bacillati</taxon>
        <taxon>Bacillota</taxon>
        <taxon>Clostridia</taxon>
        <taxon>Lachnospirales</taxon>
        <taxon>Lachnospiraceae</taxon>
        <taxon>Blautia</taxon>
    </lineage>
</organism>
<dbReference type="EC" id="2.7.13.3" evidence="3"/>
<feature type="domain" description="Histidine kinase" evidence="13">
    <location>
        <begin position="118"/>
        <end position="326"/>
    </location>
</feature>
<evidence type="ECO:0000256" key="6">
    <source>
        <dbReference type="ARBA" id="ARBA00022692"/>
    </source>
</evidence>
<dbReference type="InterPro" id="IPR036890">
    <property type="entry name" value="HATPase_C_sf"/>
</dbReference>
<dbReference type="PANTHER" id="PTHR45453">
    <property type="entry name" value="PHOSPHATE REGULON SENSOR PROTEIN PHOR"/>
    <property type="match status" value="1"/>
</dbReference>
<feature type="compositionally biased region" description="Basic and acidic residues" evidence="11">
    <location>
        <begin position="338"/>
        <end position="352"/>
    </location>
</feature>
<dbReference type="Gene3D" id="3.30.565.10">
    <property type="entry name" value="Histidine kinase-like ATPase, C-terminal domain"/>
    <property type="match status" value="1"/>
</dbReference>
<keyword evidence="4" id="KW-1003">Cell membrane</keyword>
<evidence type="ECO:0000313" key="15">
    <source>
        <dbReference type="Proteomes" id="UP000823886"/>
    </source>
</evidence>
<comment type="subcellular location">
    <subcellularLocation>
        <location evidence="2">Cell membrane</location>
        <topology evidence="2">Multi-pass membrane protein</topology>
    </subcellularLocation>
</comment>
<evidence type="ECO:0000256" key="9">
    <source>
        <dbReference type="ARBA" id="ARBA00023012"/>
    </source>
</evidence>
<evidence type="ECO:0000256" key="12">
    <source>
        <dbReference type="SAM" id="Phobius"/>
    </source>
</evidence>
<dbReference type="AlphaFoldDB" id="A0A9D2PNE4"/>
<dbReference type="GO" id="GO:0005886">
    <property type="term" value="C:plasma membrane"/>
    <property type="evidence" value="ECO:0007669"/>
    <property type="project" value="UniProtKB-SubCell"/>
</dbReference>
<dbReference type="EMBL" id="DWVZ01000048">
    <property type="protein sequence ID" value="HJC62736.1"/>
    <property type="molecule type" value="Genomic_DNA"/>
</dbReference>
<comment type="catalytic activity">
    <reaction evidence="1">
        <text>ATP + protein L-histidine = ADP + protein N-phospho-L-histidine.</text>
        <dbReference type="EC" id="2.7.13.3"/>
    </reaction>
</comment>
<dbReference type="InterPro" id="IPR050351">
    <property type="entry name" value="BphY/WalK/GraS-like"/>
</dbReference>
<dbReference type="InterPro" id="IPR005467">
    <property type="entry name" value="His_kinase_dom"/>
</dbReference>
<proteinExistence type="predicted"/>
<feature type="transmembrane region" description="Helical" evidence="12">
    <location>
        <begin position="12"/>
        <end position="34"/>
    </location>
</feature>
<evidence type="ECO:0000313" key="14">
    <source>
        <dbReference type="EMBL" id="HJC62736.1"/>
    </source>
</evidence>
<name>A0A9D2PNE4_9FIRM</name>
<dbReference type="GO" id="GO:0000155">
    <property type="term" value="F:phosphorelay sensor kinase activity"/>
    <property type="evidence" value="ECO:0007669"/>
    <property type="project" value="TreeGrafter"/>
</dbReference>
<evidence type="ECO:0000256" key="10">
    <source>
        <dbReference type="ARBA" id="ARBA00023136"/>
    </source>
</evidence>
<dbReference type="Proteomes" id="UP000823886">
    <property type="component" value="Unassembled WGS sequence"/>
</dbReference>
<keyword evidence="5" id="KW-0808">Transferase</keyword>
<gene>
    <name evidence="14" type="ORF">H9753_03830</name>
</gene>
<reference evidence="14" key="2">
    <citation type="submission" date="2021-04" db="EMBL/GenBank/DDBJ databases">
        <authorList>
            <person name="Gilroy R."/>
        </authorList>
    </citation>
    <scope>NUCLEOTIDE SEQUENCE</scope>
    <source>
        <strain evidence="14">ChiBcec2-3848</strain>
    </source>
</reference>
<reference evidence="14" key="1">
    <citation type="journal article" date="2021" name="PeerJ">
        <title>Extensive microbial diversity within the chicken gut microbiome revealed by metagenomics and culture.</title>
        <authorList>
            <person name="Gilroy R."/>
            <person name="Ravi A."/>
            <person name="Getino M."/>
            <person name="Pursley I."/>
            <person name="Horton D.L."/>
            <person name="Alikhan N.F."/>
            <person name="Baker D."/>
            <person name="Gharbi K."/>
            <person name="Hall N."/>
            <person name="Watson M."/>
            <person name="Adriaenssens E.M."/>
            <person name="Foster-Nyarko E."/>
            <person name="Jarju S."/>
            <person name="Secka A."/>
            <person name="Antonio M."/>
            <person name="Oren A."/>
            <person name="Chaudhuri R.R."/>
            <person name="La Ragione R."/>
            <person name="Hildebrand F."/>
            <person name="Pallen M.J."/>
        </authorList>
    </citation>
    <scope>NUCLEOTIDE SEQUENCE</scope>
    <source>
        <strain evidence="14">ChiBcec2-3848</strain>
    </source>
</reference>